<organism evidence="2 3">
    <name type="scientific">Dreissena polymorpha</name>
    <name type="common">Zebra mussel</name>
    <name type="synonym">Mytilus polymorpha</name>
    <dbReference type="NCBI Taxonomy" id="45954"/>
    <lineage>
        <taxon>Eukaryota</taxon>
        <taxon>Metazoa</taxon>
        <taxon>Spiralia</taxon>
        <taxon>Lophotrochozoa</taxon>
        <taxon>Mollusca</taxon>
        <taxon>Bivalvia</taxon>
        <taxon>Autobranchia</taxon>
        <taxon>Heteroconchia</taxon>
        <taxon>Euheterodonta</taxon>
        <taxon>Imparidentia</taxon>
        <taxon>Neoheterodontei</taxon>
        <taxon>Myida</taxon>
        <taxon>Dreissenoidea</taxon>
        <taxon>Dreissenidae</taxon>
        <taxon>Dreissena</taxon>
    </lineage>
</organism>
<dbReference type="InterPro" id="IPR009057">
    <property type="entry name" value="Homeodomain-like_sf"/>
</dbReference>
<dbReference type="Pfam" id="PF04218">
    <property type="entry name" value="CENP-B_N"/>
    <property type="match status" value="1"/>
</dbReference>
<evidence type="ECO:0000313" key="3">
    <source>
        <dbReference type="Proteomes" id="UP000828390"/>
    </source>
</evidence>
<sequence length="123" mass="13108">MSKQKVLTLNEKIRVLELSKSISARKIADEVGVGKNQIQNILKRKAEVLEDVENNVSGSDCLQVLSLTAGSDCLQVLSLTAGIDCLRLLSLTAGSDCLQGSSSSPLSLQLRSLQEIVPSIVAD</sequence>
<comment type="caution">
    <text evidence="2">The sequence shown here is derived from an EMBL/GenBank/DDBJ whole genome shotgun (WGS) entry which is preliminary data.</text>
</comment>
<proteinExistence type="predicted"/>
<keyword evidence="3" id="KW-1185">Reference proteome</keyword>
<dbReference type="Gene3D" id="1.10.10.60">
    <property type="entry name" value="Homeodomain-like"/>
    <property type="match status" value="1"/>
</dbReference>
<gene>
    <name evidence="2" type="ORF">DPMN_153897</name>
</gene>
<dbReference type="AlphaFoldDB" id="A0A9D4FME2"/>
<evidence type="ECO:0000313" key="2">
    <source>
        <dbReference type="EMBL" id="KAH3800264.1"/>
    </source>
</evidence>
<dbReference type="Proteomes" id="UP000828390">
    <property type="component" value="Unassembled WGS sequence"/>
</dbReference>
<dbReference type="SUPFAM" id="SSF46689">
    <property type="entry name" value="Homeodomain-like"/>
    <property type="match status" value="1"/>
</dbReference>
<protein>
    <recommendedName>
        <fullName evidence="1">HTH psq-type domain-containing protein</fullName>
    </recommendedName>
</protein>
<feature type="domain" description="HTH psq-type" evidence="1">
    <location>
        <begin position="3"/>
        <end position="50"/>
    </location>
</feature>
<reference evidence="2" key="1">
    <citation type="journal article" date="2019" name="bioRxiv">
        <title>The Genome of the Zebra Mussel, Dreissena polymorpha: A Resource for Invasive Species Research.</title>
        <authorList>
            <person name="McCartney M.A."/>
            <person name="Auch B."/>
            <person name="Kono T."/>
            <person name="Mallez S."/>
            <person name="Zhang Y."/>
            <person name="Obille A."/>
            <person name="Becker A."/>
            <person name="Abrahante J.E."/>
            <person name="Garbe J."/>
            <person name="Badalamenti J.P."/>
            <person name="Herman A."/>
            <person name="Mangelson H."/>
            <person name="Liachko I."/>
            <person name="Sullivan S."/>
            <person name="Sone E.D."/>
            <person name="Koren S."/>
            <person name="Silverstein K.A.T."/>
            <person name="Beckman K.B."/>
            <person name="Gohl D.M."/>
        </authorList>
    </citation>
    <scope>NUCLEOTIDE SEQUENCE</scope>
    <source>
        <strain evidence="2">Duluth1</strain>
        <tissue evidence="2">Whole animal</tissue>
    </source>
</reference>
<dbReference type="InterPro" id="IPR007889">
    <property type="entry name" value="HTH_Psq"/>
</dbReference>
<reference evidence="2" key="2">
    <citation type="submission" date="2020-11" db="EMBL/GenBank/DDBJ databases">
        <authorList>
            <person name="McCartney M.A."/>
            <person name="Auch B."/>
            <person name="Kono T."/>
            <person name="Mallez S."/>
            <person name="Becker A."/>
            <person name="Gohl D.M."/>
            <person name="Silverstein K.A.T."/>
            <person name="Koren S."/>
            <person name="Bechman K.B."/>
            <person name="Herman A."/>
            <person name="Abrahante J.E."/>
            <person name="Garbe J."/>
        </authorList>
    </citation>
    <scope>NUCLEOTIDE SEQUENCE</scope>
    <source>
        <strain evidence="2">Duluth1</strain>
        <tissue evidence="2">Whole animal</tissue>
    </source>
</reference>
<dbReference type="GO" id="GO:0003677">
    <property type="term" value="F:DNA binding"/>
    <property type="evidence" value="ECO:0007669"/>
    <property type="project" value="InterPro"/>
</dbReference>
<evidence type="ECO:0000259" key="1">
    <source>
        <dbReference type="Pfam" id="PF04218"/>
    </source>
</evidence>
<accession>A0A9D4FME2</accession>
<name>A0A9D4FME2_DREPO</name>
<dbReference type="EMBL" id="JAIWYP010000007">
    <property type="protein sequence ID" value="KAH3800264.1"/>
    <property type="molecule type" value="Genomic_DNA"/>
</dbReference>